<accession>A0A8H4RIX3</accession>
<evidence type="ECO:0000313" key="1">
    <source>
        <dbReference type="EMBL" id="KAF4630887.1"/>
    </source>
</evidence>
<evidence type="ECO:0000313" key="2">
    <source>
        <dbReference type="Proteomes" id="UP000566819"/>
    </source>
</evidence>
<name>A0A8H4RIX3_9HELO</name>
<organism evidence="1 2">
    <name type="scientific">Cudoniella acicularis</name>
    <dbReference type="NCBI Taxonomy" id="354080"/>
    <lineage>
        <taxon>Eukaryota</taxon>
        <taxon>Fungi</taxon>
        <taxon>Dikarya</taxon>
        <taxon>Ascomycota</taxon>
        <taxon>Pezizomycotina</taxon>
        <taxon>Leotiomycetes</taxon>
        <taxon>Helotiales</taxon>
        <taxon>Tricladiaceae</taxon>
        <taxon>Cudoniella</taxon>
    </lineage>
</organism>
<dbReference type="AlphaFoldDB" id="A0A8H4RIX3"/>
<protein>
    <submittedName>
        <fullName evidence="1">Uncharacterized protein</fullName>
    </submittedName>
</protein>
<proteinExistence type="predicted"/>
<comment type="caution">
    <text evidence="1">The sequence shown here is derived from an EMBL/GenBank/DDBJ whole genome shotgun (WGS) entry which is preliminary data.</text>
</comment>
<dbReference type="Proteomes" id="UP000566819">
    <property type="component" value="Unassembled WGS sequence"/>
</dbReference>
<keyword evidence="2" id="KW-1185">Reference proteome</keyword>
<dbReference type="OrthoDB" id="3477223at2759"/>
<gene>
    <name evidence="1" type="ORF">G7Y89_g7245</name>
</gene>
<dbReference type="EMBL" id="JAAMPI010000499">
    <property type="protein sequence ID" value="KAF4630887.1"/>
    <property type="molecule type" value="Genomic_DNA"/>
</dbReference>
<reference evidence="1 2" key="1">
    <citation type="submission" date="2020-03" db="EMBL/GenBank/DDBJ databases">
        <title>Draft Genome Sequence of Cudoniella acicularis.</title>
        <authorList>
            <person name="Buettner E."/>
            <person name="Kellner H."/>
        </authorList>
    </citation>
    <scope>NUCLEOTIDE SEQUENCE [LARGE SCALE GENOMIC DNA]</scope>
    <source>
        <strain evidence="1 2">DSM 108380</strain>
    </source>
</reference>
<sequence length="149" mass="16923">MAPTLTNIPIELRRKIYEHLLLDDNFGTLGKRPSKLPPFQPSLLAASKQISEESREYFYGENSVLGEEIKFLCFSAHRDIFDSKIIVFHGCQSTEFMDVLKDSDESMDKATEHSFEDTKLAAMRGKEMARAGNLRVTVELYLVAETLTT</sequence>